<sequence length="246" mass="28039">MASSRDDLADPLVDERLLPHIFTDNNPLDPLRGPPSPRRLLEPENTDMFVCHTANRMARPTIGSCVETLTRPGWCRTNLDPPMQHGPFLMPQEANDEWYELAMRQDYTDANTIVDTQLIARHWPEHVGHREVYHYAPFYHNLFPNEFPLLERVAPHLSQAARGILSDAAPTVRDLPVGVLSLDADRPTTEAFEMGSEIIVRLQEVLYYLSLRKVDRAQEVAEALVQCSRAVRLLVQLERDGLNNNI</sequence>
<dbReference type="EMBL" id="VDMD01000003">
    <property type="protein sequence ID" value="TRM67225.1"/>
    <property type="molecule type" value="Genomic_DNA"/>
</dbReference>
<dbReference type="Proteomes" id="UP000320762">
    <property type="component" value="Unassembled WGS sequence"/>
</dbReference>
<gene>
    <name evidence="2" type="ORF">BD626DRAFT_566247</name>
</gene>
<feature type="region of interest" description="Disordered" evidence="1">
    <location>
        <begin position="23"/>
        <end position="42"/>
    </location>
</feature>
<evidence type="ECO:0000313" key="3">
    <source>
        <dbReference type="Proteomes" id="UP000320762"/>
    </source>
</evidence>
<accession>A0A550CQZ5</accession>
<evidence type="ECO:0000256" key="1">
    <source>
        <dbReference type="SAM" id="MobiDB-lite"/>
    </source>
</evidence>
<protein>
    <submittedName>
        <fullName evidence="2">Uncharacterized protein</fullName>
    </submittedName>
</protein>
<proteinExistence type="predicted"/>
<keyword evidence="3" id="KW-1185">Reference proteome</keyword>
<comment type="caution">
    <text evidence="2">The sequence shown here is derived from an EMBL/GenBank/DDBJ whole genome shotgun (WGS) entry which is preliminary data.</text>
</comment>
<organism evidence="2 3">
    <name type="scientific">Schizophyllum amplum</name>
    <dbReference type="NCBI Taxonomy" id="97359"/>
    <lineage>
        <taxon>Eukaryota</taxon>
        <taxon>Fungi</taxon>
        <taxon>Dikarya</taxon>
        <taxon>Basidiomycota</taxon>
        <taxon>Agaricomycotina</taxon>
        <taxon>Agaricomycetes</taxon>
        <taxon>Agaricomycetidae</taxon>
        <taxon>Agaricales</taxon>
        <taxon>Schizophyllaceae</taxon>
        <taxon>Schizophyllum</taxon>
    </lineage>
</organism>
<reference evidence="2 3" key="1">
    <citation type="journal article" date="2019" name="New Phytol.">
        <title>Comparative genomics reveals unique wood-decay strategies and fruiting body development in the Schizophyllaceae.</title>
        <authorList>
            <person name="Almasi E."/>
            <person name="Sahu N."/>
            <person name="Krizsan K."/>
            <person name="Balint B."/>
            <person name="Kovacs G.M."/>
            <person name="Kiss B."/>
            <person name="Cseklye J."/>
            <person name="Drula E."/>
            <person name="Henrissat B."/>
            <person name="Nagy I."/>
            <person name="Chovatia M."/>
            <person name="Adam C."/>
            <person name="LaButti K."/>
            <person name="Lipzen A."/>
            <person name="Riley R."/>
            <person name="Grigoriev I.V."/>
            <person name="Nagy L.G."/>
        </authorList>
    </citation>
    <scope>NUCLEOTIDE SEQUENCE [LARGE SCALE GENOMIC DNA]</scope>
    <source>
        <strain evidence="2 3">NL-1724</strain>
    </source>
</reference>
<evidence type="ECO:0000313" key="2">
    <source>
        <dbReference type="EMBL" id="TRM67225.1"/>
    </source>
</evidence>
<dbReference type="AlphaFoldDB" id="A0A550CQZ5"/>
<name>A0A550CQZ5_9AGAR</name>